<keyword evidence="1" id="KW-0472">Membrane</keyword>
<evidence type="ECO:0000256" key="1">
    <source>
        <dbReference type="SAM" id="Phobius"/>
    </source>
</evidence>
<reference evidence="3" key="1">
    <citation type="submission" date="2020-11" db="EMBL/GenBank/DDBJ databases">
        <title>Sequencing the genomes of 1000 actinobacteria strains.</title>
        <authorList>
            <person name="Klenk H.-P."/>
        </authorList>
    </citation>
    <scope>NUCLEOTIDE SEQUENCE</scope>
    <source>
        <strain evidence="3">DSM 26152</strain>
    </source>
</reference>
<keyword evidence="2" id="KW-0732">Signal</keyword>
<gene>
    <name evidence="3" type="ORF">IW252_001280</name>
</gene>
<feature type="transmembrane region" description="Helical" evidence="1">
    <location>
        <begin position="61"/>
        <end position="80"/>
    </location>
</feature>
<feature type="chain" id="PRO_5037978889" evidence="2">
    <location>
        <begin position="26"/>
        <end position="208"/>
    </location>
</feature>
<feature type="transmembrane region" description="Helical" evidence="1">
    <location>
        <begin position="35"/>
        <end position="54"/>
    </location>
</feature>
<feature type="transmembrane region" description="Helical" evidence="1">
    <location>
        <begin position="86"/>
        <end position="108"/>
    </location>
</feature>
<dbReference type="EMBL" id="JADOTZ010000001">
    <property type="protein sequence ID" value="MBG6084513.1"/>
    <property type="molecule type" value="Genomic_DNA"/>
</dbReference>
<evidence type="ECO:0000256" key="2">
    <source>
        <dbReference type="SAM" id="SignalP"/>
    </source>
</evidence>
<keyword evidence="1" id="KW-0812">Transmembrane</keyword>
<protein>
    <submittedName>
        <fullName evidence="3">Uncharacterized protein</fullName>
    </submittedName>
</protein>
<evidence type="ECO:0000313" key="4">
    <source>
        <dbReference type="Proteomes" id="UP000625033"/>
    </source>
</evidence>
<organism evidence="3 4">
    <name type="scientific">Zhihengliuella flava</name>
    <dbReference type="NCBI Taxonomy" id="1285193"/>
    <lineage>
        <taxon>Bacteria</taxon>
        <taxon>Bacillati</taxon>
        <taxon>Actinomycetota</taxon>
        <taxon>Actinomycetes</taxon>
        <taxon>Micrococcales</taxon>
        <taxon>Micrococcaceae</taxon>
        <taxon>Zhihengliuella</taxon>
    </lineage>
</organism>
<dbReference type="PROSITE" id="PS51257">
    <property type="entry name" value="PROKAR_LIPOPROTEIN"/>
    <property type="match status" value="1"/>
</dbReference>
<accession>A0A931GEK8</accession>
<dbReference type="AlphaFoldDB" id="A0A931GEK8"/>
<dbReference type="RefSeq" id="WP_196835812.1">
    <property type="nucleotide sequence ID" value="NZ_JADOTZ010000001.1"/>
</dbReference>
<sequence>MRQRRARWHRAVAAAALSTVATACAHQLGGGEFPHVWLLAASFALAIPLCWALGGRRATGLTVAMAVTAAEIVQHVIYSLQAAQAIHAHGHLMLFMHLVAGAGTFAWLRATEHTQRRILDALIIGAGVRLSTSWHAVRRAVSAARVLLARCCEALLTGSHAAGLRAAANALHSGSLAHRRAAHGTTAEHLNRLVLSAPVIRRGPPAFS</sequence>
<feature type="signal peptide" evidence="2">
    <location>
        <begin position="1"/>
        <end position="25"/>
    </location>
</feature>
<keyword evidence="1" id="KW-1133">Transmembrane helix</keyword>
<proteinExistence type="predicted"/>
<comment type="caution">
    <text evidence="3">The sequence shown here is derived from an EMBL/GenBank/DDBJ whole genome shotgun (WGS) entry which is preliminary data.</text>
</comment>
<dbReference type="Proteomes" id="UP000625033">
    <property type="component" value="Unassembled WGS sequence"/>
</dbReference>
<name>A0A931GEK8_9MICC</name>
<keyword evidence="4" id="KW-1185">Reference proteome</keyword>
<evidence type="ECO:0000313" key="3">
    <source>
        <dbReference type="EMBL" id="MBG6084513.1"/>
    </source>
</evidence>